<dbReference type="GO" id="GO:0006412">
    <property type="term" value="P:translation"/>
    <property type="evidence" value="ECO:0007669"/>
    <property type="project" value="InterPro"/>
</dbReference>
<organism evidence="5 6">
    <name type="scientific">Polarella glacialis</name>
    <name type="common">Dinoflagellate</name>
    <dbReference type="NCBI Taxonomy" id="89957"/>
    <lineage>
        <taxon>Eukaryota</taxon>
        <taxon>Sar</taxon>
        <taxon>Alveolata</taxon>
        <taxon>Dinophyceae</taxon>
        <taxon>Suessiales</taxon>
        <taxon>Suessiaceae</taxon>
        <taxon>Polarella</taxon>
    </lineage>
</organism>
<evidence type="ECO:0000256" key="3">
    <source>
        <dbReference type="ARBA" id="ARBA00023274"/>
    </source>
</evidence>
<dbReference type="PANTHER" id="PTHR13501:SF10">
    <property type="entry name" value="LARGE RIBOSOMAL SUBUNIT PROTEIN UL22M"/>
    <property type="match status" value="1"/>
</dbReference>
<keyword evidence="2 4" id="KW-0689">Ribosomal protein</keyword>
<evidence type="ECO:0000256" key="4">
    <source>
        <dbReference type="RuleBase" id="RU004005"/>
    </source>
</evidence>
<evidence type="ECO:0000256" key="2">
    <source>
        <dbReference type="ARBA" id="ARBA00022980"/>
    </source>
</evidence>
<dbReference type="Pfam" id="PF00237">
    <property type="entry name" value="Ribosomal_L22"/>
    <property type="match status" value="1"/>
</dbReference>
<evidence type="ECO:0000256" key="1">
    <source>
        <dbReference type="ARBA" id="ARBA00009451"/>
    </source>
</evidence>
<dbReference type="InterPro" id="IPR047867">
    <property type="entry name" value="Ribosomal_uL22_bac/org-type"/>
</dbReference>
<dbReference type="OrthoDB" id="416470at2759"/>
<comment type="similarity">
    <text evidence="1 4">Belongs to the universal ribosomal protein uL22 family.</text>
</comment>
<dbReference type="SUPFAM" id="SSF54843">
    <property type="entry name" value="Ribosomal protein L22"/>
    <property type="match status" value="1"/>
</dbReference>
<proteinExistence type="inferred from homology"/>
<dbReference type="Gene3D" id="3.90.470.10">
    <property type="entry name" value="Ribosomal protein L22/L17"/>
    <property type="match status" value="1"/>
</dbReference>
<dbReference type="GO" id="GO:0003735">
    <property type="term" value="F:structural constituent of ribosome"/>
    <property type="evidence" value="ECO:0007669"/>
    <property type="project" value="InterPro"/>
</dbReference>
<name>A0A813HCF5_POLGL</name>
<dbReference type="Proteomes" id="UP000654075">
    <property type="component" value="Unassembled WGS sequence"/>
</dbReference>
<dbReference type="InterPro" id="IPR036394">
    <property type="entry name" value="Ribosomal_uL22_sf"/>
</dbReference>
<sequence>MWSALSVGSRRVARRVAHFEETSTLKVLASVVTSLSSRDVALVPAQVPASSASAPLFQRCGLGASSAVRGFYFPRKNWFPWRVRIIHQRQAACRQKRHIWPRRKDPDEAGIFGAKEDGTQLAFRDKELRISMRKLLDYARIIRNKQIQDAIDWVESMARMKSEVILKLLRKAVKDCVEKRKMDISRLYIFDAQPMRGFFVKSLRKHSRGNYGVVKSPRNMFMIRIREMPLEEYFHRIYIYNKVPRGLAADMRLALHQNRVSPQMQKEWSPYLCASSRMFHRKELKWLDCTRQFDYYEARRDWIRRYQANLMRASSEAREARGLPALVGE</sequence>
<accession>A0A813HCF5</accession>
<dbReference type="AlphaFoldDB" id="A0A813HCF5"/>
<dbReference type="PANTHER" id="PTHR13501">
    <property type="entry name" value="CHLOROPLAST 50S RIBOSOMAL PROTEIN L22-RELATED"/>
    <property type="match status" value="1"/>
</dbReference>
<dbReference type="InterPro" id="IPR001063">
    <property type="entry name" value="Ribosomal_uL22"/>
</dbReference>
<evidence type="ECO:0000313" key="6">
    <source>
        <dbReference type="Proteomes" id="UP000654075"/>
    </source>
</evidence>
<dbReference type="EMBL" id="CAJNNV010031273">
    <property type="protein sequence ID" value="CAE8635353.1"/>
    <property type="molecule type" value="Genomic_DNA"/>
</dbReference>
<evidence type="ECO:0008006" key="7">
    <source>
        <dbReference type="Google" id="ProtNLM"/>
    </source>
</evidence>
<keyword evidence="3 4" id="KW-0687">Ribonucleoprotein</keyword>
<dbReference type="OMA" id="ENLIQWY"/>
<reference evidence="5" key="1">
    <citation type="submission" date="2021-02" db="EMBL/GenBank/DDBJ databases">
        <authorList>
            <person name="Dougan E. K."/>
            <person name="Rhodes N."/>
            <person name="Thang M."/>
            <person name="Chan C."/>
        </authorList>
    </citation>
    <scope>NUCLEOTIDE SEQUENCE</scope>
</reference>
<gene>
    <name evidence="5" type="ORF">PGLA1383_LOCUS50948</name>
</gene>
<keyword evidence="6" id="KW-1185">Reference proteome</keyword>
<comment type="caution">
    <text evidence="5">The sequence shown here is derived from an EMBL/GenBank/DDBJ whole genome shotgun (WGS) entry which is preliminary data.</text>
</comment>
<dbReference type="GO" id="GO:0015934">
    <property type="term" value="C:large ribosomal subunit"/>
    <property type="evidence" value="ECO:0007669"/>
    <property type="project" value="InterPro"/>
</dbReference>
<protein>
    <recommendedName>
        <fullName evidence="7">50S ribosomal protein L22, chloroplastic</fullName>
    </recommendedName>
</protein>
<evidence type="ECO:0000313" key="5">
    <source>
        <dbReference type="EMBL" id="CAE8635353.1"/>
    </source>
</evidence>